<accession>A0A844ZVC8</accession>
<dbReference type="OrthoDB" id="564699at2"/>
<sequence length="153" mass="16508">MVDPIEFTETTPRFKLPFLFTGQSQKEFYVNEAHAIADLLIHTAVVEELTSPPASPADGGIWLVGPGASGEWESHDGCLAGRQAGTWKFVTPVEGMRVFDESAGQTIIYKSGWIRPTAPDSPTTGAVADAELRIAFGELIETLRNAGIFPETS</sequence>
<reference evidence="1 2" key="1">
    <citation type="submission" date="2019-12" db="EMBL/GenBank/DDBJ databases">
        <title>Genomic-based taxomic classification of the family Erythrobacteraceae.</title>
        <authorList>
            <person name="Xu L."/>
        </authorList>
    </citation>
    <scope>NUCLEOTIDE SEQUENCE [LARGE SCALE GENOMIC DNA]</scope>
    <source>
        <strain evidence="1 2">KCTC 52763</strain>
    </source>
</reference>
<organism evidence="1 2">
    <name type="scientific">Pontixanthobacter aquaemixtae</name>
    <dbReference type="NCBI Taxonomy" id="1958940"/>
    <lineage>
        <taxon>Bacteria</taxon>
        <taxon>Pseudomonadati</taxon>
        <taxon>Pseudomonadota</taxon>
        <taxon>Alphaproteobacteria</taxon>
        <taxon>Sphingomonadales</taxon>
        <taxon>Erythrobacteraceae</taxon>
        <taxon>Pontixanthobacter</taxon>
    </lineage>
</organism>
<dbReference type="EMBL" id="WTYX01000002">
    <property type="protein sequence ID" value="MXO91232.1"/>
    <property type="molecule type" value="Genomic_DNA"/>
</dbReference>
<dbReference type="RefSeq" id="WP_160604938.1">
    <property type="nucleotide sequence ID" value="NZ_WTYX01000002.1"/>
</dbReference>
<dbReference type="Proteomes" id="UP000442714">
    <property type="component" value="Unassembled WGS sequence"/>
</dbReference>
<dbReference type="AlphaFoldDB" id="A0A844ZVC8"/>
<comment type="caution">
    <text evidence="1">The sequence shown here is derived from an EMBL/GenBank/DDBJ whole genome shotgun (WGS) entry which is preliminary data.</text>
</comment>
<evidence type="ECO:0000313" key="2">
    <source>
        <dbReference type="Proteomes" id="UP000442714"/>
    </source>
</evidence>
<evidence type="ECO:0000313" key="1">
    <source>
        <dbReference type="EMBL" id="MXO91232.1"/>
    </source>
</evidence>
<keyword evidence="2" id="KW-1185">Reference proteome</keyword>
<name>A0A844ZVC8_9SPHN</name>
<dbReference type="InterPro" id="IPR021251">
    <property type="entry name" value="DUF2793"/>
</dbReference>
<protein>
    <submittedName>
        <fullName evidence="1">DUF2793 domain-containing protein</fullName>
    </submittedName>
</protein>
<dbReference type="Pfam" id="PF10983">
    <property type="entry name" value="DUF2793"/>
    <property type="match status" value="1"/>
</dbReference>
<proteinExistence type="predicted"/>
<gene>
    <name evidence="1" type="ORF">GRI41_10385</name>
</gene>